<dbReference type="Proteomes" id="UP000015105">
    <property type="component" value="Chromosome 5D"/>
</dbReference>
<feature type="region of interest" description="Disordered" evidence="1">
    <location>
        <begin position="420"/>
        <end position="469"/>
    </location>
</feature>
<reference evidence="2" key="5">
    <citation type="journal article" date="2021" name="G3 (Bethesda)">
        <title>Aegilops tauschii genome assembly Aet v5.0 features greater sequence contiguity and improved annotation.</title>
        <authorList>
            <person name="Wang L."/>
            <person name="Zhu T."/>
            <person name="Rodriguez J.C."/>
            <person name="Deal K.R."/>
            <person name="Dubcovsky J."/>
            <person name="McGuire P.E."/>
            <person name="Lux T."/>
            <person name="Spannagl M."/>
            <person name="Mayer K.F.X."/>
            <person name="Baldrich P."/>
            <person name="Meyers B.C."/>
            <person name="Huo N."/>
            <person name="Gu Y.Q."/>
            <person name="Zhou H."/>
            <person name="Devos K.M."/>
            <person name="Bennetzen J.L."/>
            <person name="Unver T."/>
            <person name="Budak H."/>
            <person name="Gulick P.J."/>
            <person name="Galiba G."/>
            <person name="Kalapos B."/>
            <person name="Nelson D.R."/>
            <person name="Li P."/>
            <person name="You F.M."/>
            <person name="Luo M.C."/>
            <person name="Dvorak J."/>
        </authorList>
    </citation>
    <scope>NUCLEOTIDE SEQUENCE [LARGE SCALE GENOMIC DNA]</scope>
    <source>
        <strain evidence="2">cv. AL8/78</strain>
    </source>
</reference>
<accession>A0A453KZ65</accession>
<dbReference type="Gramene" id="AET5Gv20569200.1">
    <property type="protein sequence ID" value="AET5Gv20569200.1"/>
    <property type="gene ID" value="AET5Gv20569200"/>
</dbReference>
<proteinExistence type="predicted"/>
<evidence type="ECO:0000313" key="2">
    <source>
        <dbReference type="EnsemblPlants" id="AET5Gv20569200.1"/>
    </source>
</evidence>
<keyword evidence="3" id="KW-1185">Reference proteome</keyword>
<feature type="compositionally biased region" description="Basic and acidic residues" evidence="1">
    <location>
        <begin position="353"/>
        <end position="366"/>
    </location>
</feature>
<feature type="compositionally biased region" description="Basic residues" evidence="1">
    <location>
        <begin position="422"/>
        <end position="431"/>
    </location>
</feature>
<organism evidence="2 3">
    <name type="scientific">Aegilops tauschii subsp. strangulata</name>
    <name type="common">Goatgrass</name>
    <dbReference type="NCBI Taxonomy" id="200361"/>
    <lineage>
        <taxon>Eukaryota</taxon>
        <taxon>Viridiplantae</taxon>
        <taxon>Streptophyta</taxon>
        <taxon>Embryophyta</taxon>
        <taxon>Tracheophyta</taxon>
        <taxon>Spermatophyta</taxon>
        <taxon>Magnoliopsida</taxon>
        <taxon>Liliopsida</taxon>
        <taxon>Poales</taxon>
        <taxon>Poaceae</taxon>
        <taxon>BOP clade</taxon>
        <taxon>Pooideae</taxon>
        <taxon>Triticodae</taxon>
        <taxon>Triticeae</taxon>
        <taxon>Triticinae</taxon>
        <taxon>Aegilops</taxon>
    </lineage>
</organism>
<reference evidence="2" key="3">
    <citation type="journal article" date="2017" name="Nature">
        <title>Genome sequence of the progenitor of the wheat D genome Aegilops tauschii.</title>
        <authorList>
            <person name="Luo M.C."/>
            <person name="Gu Y.Q."/>
            <person name="Puiu D."/>
            <person name="Wang H."/>
            <person name="Twardziok S.O."/>
            <person name="Deal K.R."/>
            <person name="Huo N."/>
            <person name="Zhu T."/>
            <person name="Wang L."/>
            <person name="Wang Y."/>
            <person name="McGuire P.E."/>
            <person name="Liu S."/>
            <person name="Long H."/>
            <person name="Ramasamy R.K."/>
            <person name="Rodriguez J.C."/>
            <person name="Van S.L."/>
            <person name="Yuan L."/>
            <person name="Wang Z."/>
            <person name="Xia Z."/>
            <person name="Xiao L."/>
            <person name="Anderson O.D."/>
            <person name="Ouyang S."/>
            <person name="Liang Y."/>
            <person name="Zimin A.V."/>
            <person name="Pertea G."/>
            <person name="Qi P."/>
            <person name="Bennetzen J.L."/>
            <person name="Dai X."/>
            <person name="Dawson M.W."/>
            <person name="Muller H.G."/>
            <person name="Kugler K."/>
            <person name="Rivarola-Duarte L."/>
            <person name="Spannagl M."/>
            <person name="Mayer K.F.X."/>
            <person name="Lu F.H."/>
            <person name="Bevan M.W."/>
            <person name="Leroy P."/>
            <person name="Li P."/>
            <person name="You F.M."/>
            <person name="Sun Q."/>
            <person name="Liu Z."/>
            <person name="Lyons E."/>
            <person name="Wicker T."/>
            <person name="Salzberg S.L."/>
            <person name="Devos K.M."/>
            <person name="Dvorak J."/>
        </authorList>
    </citation>
    <scope>NUCLEOTIDE SEQUENCE [LARGE SCALE GENOMIC DNA]</scope>
    <source>
        <strain evidence="2">cv. AL8/78</strain>
    </source>
</reference>
<name>A0A453KZ65_AEGTS</name>
<reference evidence="2" key="4">
    <citation type="submission" date="2019-03" db="UniProtKB">
        <authorList>
            <consortium name="EnsemblPlants"/>
        </authorList>
    </citation>
    <scope>IDENTIFICATION</scope>
</reference>
<evidence type="ECO:0000256" key="1">
    <source>
        <dbReference type="SAM" id="MobiDB-lite"/>
    </source>
</evidence>
<dbReference type="EnsemblPlants" id="AET5Gv20569200.1">
    <property type="protein sequence ID" value="AET5Gv20569200.1"/>
    <property type="gene ID" value="AET5Gv20569200"/>
</dbReference>
<evidence type="ECO:0000313" key="3">
    <source>
        <dbReference type="Proteomes" id="UP000015105"/>
    </source>
</evidence>
<feature type="region of interest" description="Disordered" evidence="1">
    <location>
        <begin position="345"/>
        <end position="366"/>
    </location>
</feature>
<reference evidence="3" key="2">
    <citation type="journal article" date="2017" name="Nat. Plants">
        <title>The Aegilops tauschii genome reveals multiple impacts of transposons.</title>
        <authorList>
            <person name="Zhao G."/>
            <person name="Zou C."/>
            <person name="Li K."/>
            <person name="Wang K."/>
            <person name="Li T."/>
            <person name="Gao L."/>
            <person name="Zhang X."/>
            <person name="Wang H."/>
            <person name="Yang Z."/>
            <person name="Liu X."/>
            <person name="Jiang W."/>
            <person name="Mao L."/>
            <person name="Kong X."/>
            <person name="Jiao Y."/>
            <person name="Jia J."/>
        </authorList>
    </citation>
    <scope>NUCLEOTIDE SEQUENCE [LARGE SCALE GENOMIC DNA]</scope>
    <source>
        <strain evidence="3">cv. AL8/78</strain>
    </source>
</reference>
<protein>
    <submittedName>
        <fullName evidence="2">Uncharacterized protein</fullName>
    </submittedName>
</protein>
<feature type="region of interest" description="Disordered" evidence="1">
    <location>
        <begin position="40"/>
        <end position="69"/>
    </location>
</feature>
<sequence>MPDVPENGAEVPLLLGPAVVARRRVEARLHGRRLDAGRVGRRLVPRRQQQPRLHPGEAVPDVSHGGPAAHHRHVAVALQEHLHHRLLVVRVVPAADVDGLQHADGLAGHGRVLVVHGLELLGVLRVLRADEHRLGRRPRRSLMEDARGRVHLRQDLLLARACRDLLEVLLERHGVPGEGGDLQTDLFLEAGHVRRVVARDELPHLVGRVEEVPPDVVERRVARREHPPELLLELRHQEQPRGEVEVGAQDHPVDIAEDGLVLVAEEELLRLLVVVLQVDVRVRRQRLRPQVVVLVVLGGPDEVPVAAVAAAAEPLDAVGEEAPGGELPRGAREGLAEEAGHVVGELQEEDAAGEQRVEEGGRDGEHAVADVAGGGRPHEVAALHQAHAVRGRELHQRLLVGERARAALAVERLVLAQPGSQVRRRRVRRRPAAVEGRRVPAQAGPLADVRRQEAAEQPVPARRRRVRRL</sequence>
<reference evidence="3" key="1">
    <citation type="journal article" date="2014" name="Science">
        <title>Ancient hybridizations among the ancestral genomes of bread wheat.</title>
        <authorList>
            <consortium name="International Wheat Genome Sequencing Consortium,"/>
            <person name="Marcussen T."/>
            <person name="Sandve S.R."/>
            <person name="Heier L."/>
            <person name="Spannagl M."/>
            <person name="Pfeifer M."/>
            <person name="Jakobsen K.S."/>
            <person name="Wulff B.B."/>
            <person name="Steuernagel B."/>
            <person name="Mayer K.F."/>
            <person name="Olsen O.A."/>
        </authorList>
    </citation>
    <scope>NUCLEOTIDE SEQUENCE [LARGE SCALE GENOMIC DNA]</scope>
    <source>
        <strain evidence="3">cv. AL8/78</strain>
    </source>
</reference>
<dbReference type="AlphaFoldDB" id="A0A453KZ65"/>